<evidence type="ECO:0000313" key="1">
    <source>
        <dbReference type="EMBL" id="MBZ7975204.1"/>
    </source>
</evidence>
<reference evidence="1" key="1">
    <citation type="submission" date="2020-07" db="EMBL/GenBank/DDBJ databases">
        <title>Campylobacter molothri sp. nov. isolated from wild birds.</title>
        <authorList>
            <person name="Miller W.G."/>
            <person name="Chapman M.H."/>
            <person name="Yee E."/>
            <person name="Lopes B.S."/>
            <person name="Forbes K.J."/>
        </authorList>
    </citation>
    <scope>NUCLEOTIDE SEQUENCE</scope>
    <source>
        <strain evidence="1">RM9754</strain>
    </source>
</reference>
<proteinExistence type="predicted"/>
<dbReference type="Proteomes" id="UP001319828">
    <property type="component" value="Unassembled WGS sequence"/>
</dbReference>
<feature type="non-terminal residue" evidence="1">
    <location>
        <position position="53"/>
    </location>
</feature>
<comment type="caution">
    <text evidence="1">The sequence shown here is derived from an EMBL/GenBank/DDBJ whole genome shotgun (WGS) entry which is preliminary data.</text>
</comment>
<sequence length="53" mass="6214">MEFEQKIKKEFSGKNVILLQGPVGNFFYRLAKKLKKYNAKILKINFNGGDFLF</sequence>
<accession>A0ACC5W2S5</accession>
<gene>
    <name evidence="1" type="ORF">H2252_07430</name>
</gene>
<dbReference type="EMBL" id="JACHUQ010000022">
    <property type="protein sequence ID" value="MBZ7975204.1"/>
    <property type="molecule type" value="Genomic_DNA"/>
</dbReference>
<name>A0ACC5W2S5_9BACT</name>
<organism evidence="1 2">
    <name type="scientific">Campylobacter molothri</name>
    <dbReference type="NCBI Taxonomy" id="1032242"/>
    <lineage>
        <taxon>Bacteria</taxon>
        <taxon>Pseudomonadati</taxon>
        <taxon>Campylobacterota</taxon>
        <taxon>Epsilonproteobacteria</taxon>
        <taxon>Campylobacterales</taxon>
        <taxon>Campylobacteraceae</taxon>
        <taxon>Campylobacter</taxon>
    </lineage>
</organism>
<keyword evidence="2" id="KW-1185">Reference proteome</keyword>
<protein>
    <submittedName>
        <fullName evidence="1">Capsule biosynthesis protein</fullName>
    </submittedName>
</protein>
<evidence type="ECO:0000313" key="2">
    <source>
        <dbReference type="Proteomes" id="UP001319828"/>
    </source>
</evidence>